<proteinExistence type="predicted"/>
<evidence type="ECO:0000313" key="3">
    <source>
        <dbReference type="Proteomes" id="UP000254621"/>
    </source>
</evidence>
<keyword evidence="1" id="KW-0812">Transmembrane</keyword>
<dbReference type="InterPro" id="IPR018580">
    <property type="entry name" value="Uncharacterised_YfhO"/>
</dbReference>
<dbReference type="PANTHER" id="PTHR38454">
    <property type="entry name" value="INTEGRAL MEMBRANE PROTEIN-RELATED"/>
    <property type="match status" value="1"/>
</dbReference>
<gene>
    <name evidence="2" type="ORF">NCTC13645_01893</name>
</gene>
<dbReference type="Pfam" id="PF09586">
    <property type="entry name" value="YfhO"/>
    <property type="match status" value="1"/>
</dbReference>
<dbReference type="EMBL" id="UHIV01000004">
    <property type="protein sequence ID" value="SUP59633.1"/>
    <property type="molecule type" value="Genomic_DNA"/>
</dbReference>
<reference evidence="2 3" key="1">
    <citation type="submission" date="2018-06" db="EMBL/GenBank/DDBJ databases">
        <authorList>
            <consortium name="Pathogen Informatics"/>
            <person name="Doyle S."/>
        </authorList>
    </citation>
    <scope>NUCLEOTIDE SEQUENCE [LARGE SCALE GENOMIC DNA]</scope>
    <source>
        <strain evidence="2 3">NCTC13645</strain>
    </source>
</reference>
<name>A0A380P356_WEIVI</name>
<feature type="transmembrane region" description="Helical" evidence="1">
    <location>
        <begin position="85"/>
        <end position="102"/>
    </location>
</feature>
<keyword evidence="1" id="KW-0472">Membrane</keyword>
<keyword evidence="1" id="KW-1133">Transmembrane helix</keyword>
<feature type="transmembrane region" description="Helical" evidence="1">
    <location>
        <begin position="163"/>
        <end position="182"/>
    </location>
</feature>
<feature type="transmembrane region" description="Helical" evidence="1">
    <location>
        <begin position="12"/>
        <end position="32"/>
    </location>
</feature>
<accession>A0A380P356</accession>
<feature type="transmembrane region" description="Helical" evidence="1">
    <location>
        <begin position="135"/>
        <end position="156"/>
    </location>
</feature>
<protein>
    <submittedName>
        <fullName evidence="2">Predicted membrane protein</fullName>
    </submittedName>
</protein>
<dbReference type="Proteomes" id="UP000254621">
    <property type="component" value="Unassembled WGS sequence"/>
</dbReference>
<dbReference type="PANTHER" id="PTHR38454:SF1">
    <property type="entry name" value="INTEGRAL MEMBRANE PROTEIN"/>
    <property type="match status" value="1"/>
</dbReference>
<evidence type="ECO:0000256" key="1">
    <source>
        <dbReference type="SAM" id="Phobius"/>
    </source>
</evidence>
<evidence type="ECO:0000313" key="2">
    <source>
        <dbReference type="EMBL" id="SUP59633.1"/>
    </source>
</evidence>
<sequence>MINRKNWWKSNLPTYLIMFLIVVGTILLPYWFTDTSLIWQADGLSQHLPALIHWQKDLHHLLATGDWPSQWNFQIGLGSDYYQTFAYYTLGDIFSYGAAFISSKHVVSYYSIMIVVRLFCAGLAFLVAVRHFTKYWHPVINTIGSLVYLFSGYLALSMFSHPYFINPLIIFPLLIVAIDNLIDVQNQNGFQPF</sequence>
<dbReference type="AlphaFoldDB" id="A0A380P356"/>
<organism evidence="2 3">
    <name type="scientific">Weissella viridescens</name>
    <name type="common">Lactobacillus viridescens</name>
    <dbReference type="NCBI Taxonomy" id="1629"/>
    <lineage>
        <taxon>Bacteria</taxon>
        <taxon>Bacillati</taxon>
        <taxon>Bacillota</taxon>
        <taxon>Bacilli</taxon>
        <taxon>Lactobacillales</taxon>
        <taxon>Lactobacillaceae</taxon>
        <taxon>Weissella</taxon>
    </lineage>
</organism>
<feature type="transmembrane region" description="Helical" evidence="1">
    <location>
        <begin position="109"/>
        <end position="129"/>
    </location>
</feature>